<reference evidence="1" key="1">
    <citation type="submission" date="2023-07" db="EMBL/GenBank/DDBJ databases">
        <authorList>
            <person name="Kim M.K."/>
        </authorList>
    </citation>
    <scope>NUCLEOTIDE SEQUENCE</scope>
    <source>
        <strain evidence="1">ASUV-10-1</strain>
    </source>
</reference>
<sequence>MTDDEVNYWTMTKEVRKLLEAARPQWEALYPKMVPDYSRLDTALAGIDAKLQKVSGLSSEGYTANKDKAEIKTLNAALPIIKGIKALAHDGDYPGLKKMAKYTFAKLDKMRDSLQVAALEELHKQAVALADDLAGEMVTGDQIKKLDDEIKLYKPMVGTPHEQINAKSLLRDDYVEFMKEAKKAIKGLDVRVPNLESALPDLVKAYWKARQVIDAGQGPKEDDGKTV</sequence>
<keyword evidence="2" id="KW-1185">Reference proteome</keyword>
<gene>
    <name evidence="1" type="ORF">Q5H93_03120</name>
</gene>
<protein>
    <submittedName>
        <fullName evidence="1">Uncharacterized protein</fullName>
    </submittedName>
</protein>
<accession>A0ABT9B661</accession>
<organism evidence="1 2">
    <name type="scientific">Hymenobacter aranciens</name>
    <dbReference type="NCBI Taxonomy" id="3063996"/>
    <lineage>
        <taxon>Bacteria</taxon>
        <taxon>Pseudomonadati</taxon>
        <taxon>Bacteroidota</taxon>
        <taxon>Cytophagia</taxon>
        <taxon>Cytophagales</taxon>
        <taxon>Hymenobacteraceae</taxon>
        <taxon>Hymenobacter</taxon>
    </lineage>
</organism>
<dbReference type="Proteomes" id="UP001176429">
    <property type="component" value="Unassembled WGS sequence"/>
</dbReference>
<comment type="caution">
    <text evidence="1">The sequence shown here is derived from an EMBL/GenBank/DDBJ whole genome shotgun (WGS) entry which is preliminary data.</text>
</comment>
<dbReference type="EMBL" id="JAUQSY010000002">
    <property type="protein sequence ID" value="MDO7873710.1"/>
    <property type="molecule type" value="Genomic_DNA"/>
</dbReference>
<evidence type="ECO:0000313" key="2">
    <source>
        <dbReference type="Proteomes" id="UP001176429"/>
    </source>
</evidence>
<dbReference type="RefSeq" id="WP_305005026.1">
    <property type="nucleotide sequence ID" value="NZ_JAUQSY010000002.1"/>
</dbReference>
<evidence type="ECO:0000313" key="1">
    <source>
        <dbReference type="EMBL" id="MDO7873710.1"/>
    </source>
</evidence>
<proteinExistence type="predicted"/>
<name>A0ABT9B661_9BACT</name>